<proteinExistence type="predicted"/>
<evidence type="ECO:0000313" key="2">
    <source>
        <dbReference type="EMBL" id="TFK34631.1"/>
    </source>
</evidence>
<keyword evidence="1" id="KW-0732">Signal</keyword>
<dbReference type="InterPro" id="IPR021986">
    <property type="entry name" value="Spherulin4"/>
</dbReference>
<evidence type="ECO:0000256" key="1">
    <source>
        <dbReference type="SAM" id="SignalP"/>
    </source>
</evidence>
<keyword evidence="3" id="KW-1185">Reference proteome</keyword>
<dbReference type="Proteomes" id="UP000308652">
    <property type="component" value="Unassembled WGS sequence"/>
</dbReference>
<dbReference type="PANTHER" id="PTHR35040">
    <property type="match status" value="1"/>
</dbReference>
<name>A0A5C3M0V5_9AGAR</name>
<sequence length="270" mass="29071">MFYTMAMRLTIALILFFPETLALLSSGAIFPLYIYPGDDCSAWTTVIGSIQACSTVPFYIVVNPASGPGASGTQPDTNYQACIARLRTTASAHGNNLKILGYVATGFGSRASTAVTADIDTYNQWATSYRPDGIFFDEVATATSFLPTYQAYSTKVHQDFGTSFIILNPGTTPQTSGYFNIADFIVTFEGFYNDFSQSALTISADRPAHKQVVILHDGPAQISFTLVDQLAEIIGVGASFITNFPNAVAYENVPGQWLTFCGDLISAQTA</sequence>
<dbReference type="Pfam" id="PF12138">
    <property type="entry name" value="Spherulin4"/>
    <property type="match status" value="1"/>
</dbReference>
<dbReference type="PANTHER" id="PTHR35040:SF9">
    <property type="entry name" value="4-LIKE CELL SURFACE PROTEIN, PUTATIVE (AFU_ORTHOLOGUE AFUA_4G14080)-RELATED"/>
    <property type="match status" value="1"/>
</dbReference>
<evidence type="ECO:0000313" key="3">
    <source>
        <dbReference type="Proteomes" id="UP000308652"/>
    </source>
</evidence>
<organism evidence="2 3">
    <name type="scientific">Crucibulum laeve</name>
    <dbReference type="NCBI Taxonomy" id="68775"/>
    <lineage>
        <taxon>Eukaryota</taxon>
        <taxon>Fungi</taxon>
        <taxon>Dikarya</taxon>
        <taxon>Basidiomycota</taxon>
        <taxon>Agaricomycotina</taxon>
        <taxon>Agaricomycetes</taxon>
        <taxon>Agaricomycetidae</taxon>
        <taxon>Agaricales</taxon>
        <taxon>Agaricineae</taxon>
        <taxon>Nidulariaceae</taxon>
        <taxon>Crucibulum</taxon>
    </lineage>
</organism>
<dbReference type="AlphaFoldDB" id="A0A5C3M0V5"/>
<protein>
    <submittedName>
        <fullName evidence="2">Spherulation-specific family 4</fullName>
    </submittedName>
</protein>
<feature type="signal peptide" evidence="1">
    <location>
        <begin position="1"/>
        <end position="22"/>
    </location>
</feature>
<dbReference type="OrthoDB" id="5342184at2759"/>
<dbReference type="EMBL" id="ML213629">
    <property type="protein sequence ID" value="TFK34631.1"/>
    <property type="molecule type" value="Genomic_DNA"/>
</dbReference>
<feature type="chain" id="PRO_5022850529" evidence="1">
    <location>
        <begin position="23"/>
        <end position="270"/>
    </location>
</feature>
<reference evidence="2 3" key="1">
    <citation type="journal article" date="2019" name="Nat. Ecol. Evol.">
        <title>Megaphylogeny resolves global patterns of mushroom evolution.</title>
        <authorList>
            <person name="Varga T."/>
            <person name="Krizsan K."/>
            <person name="Foldi C."/>
            <person name="Dima B."/>
            <person name="Sanchez-Garcia M."/>
            <person name="Sanchez-Ramirez S."/>
            <person name="Szollosi G.J."/>
            <person name="Szarkandi J.G."/>
            <person name="Papp V."/>
            <person name="Albert L."/>
            <person name="Andreopoulos W."/>
            <person name="Angelini C."/>
            <person name="Antonin V."/>
            <person name="Barry K.W."/>
            <person name="Bougher N.L."/>
            <person name="Buchanan P."/>
            <person name="Buyck B."/>
            <person name="Bense V."/>
            <person name="Catcheside P."/>
            <person name="Chovatia M."/>
            <person name="Cooper J."/>
            <person name="Damon W."/>
            <person name="Desjardin D."/>
            <person name="Finy P."/>
            <person name="Geml J."/>
            <person name="Haridas S."/>
            <person name="Hughes K."/>
            <person name="Justo A."/>
            <person name="Karasinski D."/>
            <person name="Kautmanova I."/>
            <person name="Kiss B."/>
            <person name="Kocsube S."/>
            <person name="Kotiranta H."/>
            <person name="LaButti K.M."/>
            <person name="Lechner B.E."/>
            <person name="Liimatainen K."/>
            <person name="Lipzen A."/>
            <person name="Lukacs Z."/>
            <person name="Mihaltcheva S."/>
            <person name="Morgado L.N."/>
            <person name="Niskanen T."/>
            <person name="Noordeloos M.E."/>
            <person name="Ohm R.A."/>
            <person name="Ortiz-Santana B."/>
            <person name="Ovrebo C."/>
            <person name="Racz N."/>
            <person name="Riley R."/>
            <person name="Savchenko A."/>
            <person name="Shiryaev A."/>
            <person name="Soop K."/>
            <person name="Spirin V."/>
            <person name="Szebenyi C."/>
            <person name="Tomsovsky M."/>
            <person name="Tulloss R.E."/>
            <person name="Uehling J."/>
            <person name="Grigoriev I.V."/>
            <person name="Vagvolgyi C."/>
            <person name="Papp T."/>
            <person name="Martin F.M."/>
            <person name="Miettinen O."/>
            <person name="Hibbett D.S."/>
            <person name="Nagy L.G."/>
        </authorList>
    </citation>
    <scope>NUCLEOTIDE SEQUENCE [LARGE SCALE GENOMIC DNA]</scope>
    <source>
        <strain evidence="2 3">CBS 166.37</strain>
    </source>
</reference>
<accession>A0A5C3M0V5</accession>
<gene>
    <name evidence="2" type="ORF">BDQ12DRAFT_689298</name>
</gene>